<evidence type="ECO:0000256" key="3">
    <source>
        <dbReference type="ARBA" id="ARBA00022989"/>
    </source>
</evidence>
<feature type="transmembrane region" description="Helical" evidence="6">
    <location>
        <begin position="124"/>
        <end position="146"/>
    </location>
</feature>
<comment type="similarity">
    <text evidence="5">Belongs to the SAT4 family.</text>
</comment>
<dbReference type="Pfam" id="PF20684">
    <property type="entry name" value="Fung_rhodopsin"/>
    <property type="match status" value="1"/>
</dbReference>
<organism evidence="8 9">
    <name type="scientific">Neocucurbitaria cava</name>
    <dbReference type="NCBI Taxonomy" id="798079"/>
    <lineage>
        <taxon>Eukaryota</taxon>
        <taxon>Fungi</taxon>
        <taxon>Dikarya</taxon>
        <taxon>Ascomycota</taxon>
        <taxon>Pezizomycotina</taxon>
        <taxon>Dothideomycetes</taxon>
        <taxon>Pleosporomycetidae</taxon>
        <taxon>Pleosporales</taxon>
        <taxon>Pleosporineae</taxon>
        <taxon>Cucurbitariaceae</taxon>
        <taxon>Neocucurbitaria</taxon>
    </lineage>
</organism>
<sequence length="482" mass="53292">MASAQLRELILLGFITFYLVISLIILSYITVGLRLWVRYRITKSPGWDDAAMVATLLLFTCYCSFILVITFRSQQRKLFNIEDIHVTLIYVQLSEIFYILTTTLLKVSLGLFFLRILTKRWQTLIFHVVLGISATYGLFYVFVTIFQCGDPAKLADSLLGSKACLPSAFLLTTGYMYGVINVIADWTFVLIPISVLIDSDLDRRAKISVSVVMGFGAIGSVSSILRMVYLKGILFGGGGLTATSIKATIFATAEPGTGIIAASIAILRPLIRKVSSDIHTRVSEYGSRKGSYRTTGSLLKISNPIQLDTIALTSESGKKASMYSIRSDDAWSPTVVSLSLMQNLIMKLLYVYKLSSIRQYIVAAESATVVHGQIKNRHSSQDCEPEEPPMEDKDFMIWASKEIKGYAPSEAKRLITSAITLEDLTRRIRKVTGANLVSQRYLEDYLGGAGLRHASCEVRRQRIARADTPLVPGGPTADAGLR</sequence>
<feature type="transmembrane region" description="Helical" evidence="6">
    <location>
        <begin position="12"/>
        <end position="37"/>
    </location>
</feature>
<dbReference type="GO" id="GO:0016020">
    <property type="term" value="C:membrane"/>
    <property type="evidence" value="ECO:0007669"/>
    <property type="project" value="UniProtKB-SubCell"/>
</dbReference>
<protein>
    <recommendedName>
        <fullName evidence="7">Rhodopsin domain-containing protein</fullName>
    </recommendedName>
</protein>
<feature type="transmembrane region" description="Helical" evidence="6">
    <location>
        <begin position="209"/>
        <end position="229"/>
    </location>
</feature>
<keyword evidence="3 6" id="KW-1133">Transmembrane helix</keyword>
<dbReference type="Proteomes" id="UP001140560">
    <property type="component" value="Unassembled WGS sequence"/>
</dbReference>
<dbReference type="EMBL" id="JAPEUY010000005">
    <property type="protein sequence ID" value="KAJ4373178.1"/>
    <property type="molecule type" value="Genomic_DNA"/>
</dbReference>
<dbReference type="InterPro" id="IPR052337">
    <property type="entry name" value="SAT4-like"/>
</dbReference>
<keyword evidence="9" id="KW-1185">Reference proteome</keyword>
<comment type="caution">
    <text evidence="8">The sequence shown here is derived from an EMBL/GenBank/DDBJ whole genome shotgun (WGS) entry which is preliminary data.</text>
</comment>
<name>A0A9W8YE40_9PLEO</name>
<gene>
    <name evidence="8" type="ORF">N0V83_003470</name>
</gene>
<evidence type="ECO:0000313" key="9">
    <source>
        <dbReference type="Proteomes" id="UP001140560"/>
    </source>
</evidence>
<dbReference type="OrthoDB" id="4682787at2759"/>
<dbReference type="PANTHER" id="PTHR33048:SF96">
    <property type="entry name" value="INTEGRAL MEMBRANE PROTEIN"/>
    <property type="match status" value="1"/>
</dbReference>
<evidence type="ECO:0000256" key="2">
    <source>
        <dbReference type="ARBA" id="ARBA00022692"/>
    </source>
</evidence>
<dbReference type="AlphaFoldDB" id="A0A9W8YE40"/>
<dbReference type="PANTHER" id="PTHR33048">
    <property type="entry name" value="PTH11-LIKE INTEGRAL MEMBRANE PROTEIN (AFU_ORTHOLOGUE AFUA_5G11245)"/>
    <property type="match status" value="1"/>
</dbReference>
<evidence type="ECO:0000256" key="5">
    <source>
        <dbReference type="ARBA" id="ARBA00038359"/>
    </source>
</evidence>
<evidence type="ECO:0000256" key="4">
    <source>
        <dbReference type="ARBA" id="ARBA00023136"/>
    </source>
</evidence>
<accession>A0A9W8YE40</accession>
<feature type="domain" description="Rhodopsin" evidence="7">
    <location>
        <begin position="33"/>
        <end position="273"/>
    </location>
</feature>
<feature type="transmembrane region" description="Helical" evidence="6">
    <location>
        <begin position="175"/>
        <end position="197"/>
    </location>
</feature>
<keyword evidence="2 6" id="KW-0812">Transmembrane</keyword>
<evidence type="ECO:0000256" key="6">
    <source>
        <dbReference type="SAM" id="Phobius"/>
    </source>
</evidence>
<evidence type="ECO:0000313" key="8">
    <source>
        <dbReference type="EMBL" id="KAJ4373178.1"/>
    </source>
</evidence>
<feature type="transmembrane region" description="Helical" evidence="6">
    <location>
        <begin position="96"/>
        <end position="117"/>
    </location>
</feature>
<evidence type="ECO:0000259" key="7">
    <source>
        <dbReference type="Pfam" id="PF20684"/>
    </source>
</evidence>
<reference evidence="8" key="1">
    <citation type="submission" date="2022-10" db="EMBL/GenBank/DDBJ databases">
        <title>Tapping the CABI collections for fungal endophytes: first genome assemblies for Collariella, Neodidymelliopsis, Ascochyta clinopodiicola, Didymella pomorum, Didymosphaeria variabile, Neocosmospora piperis and Neocucurbitaria cava.</title>
        <authorList>
            <person name="Hill R."/>
        </authorList>
    </citation>
    <scope>NUCLEOTIDE SEQUENCE</scope>
    <source>
        <strain evidence="8">IMI 356814</strain>
    </source>
</reference>
<keyword evidence="4 6" id="KW-0472">Membrane</keyword>
<proteinExistence type="inferred from homology"/>
<dbReference type="InterPro" id="IPR049326">
    <property type="entry name" value="Rhodopsin_dom_fungi"/>
</dbReference>
<evidence type="ECO:0000256" key="1">
    <source>
        <dbReference type="ARBA" id="ARBA00004141"/>
    </source>
</evidence>
<feature type="transmembrane region" description="Helical" evidence="6">
    <location>
        <begin position="49"/>
        <end position="71"/>
    </location>
</feature>
<comment type="subcellular location">
    <subcellularLocation>
        <location evidence="1">Membrane</location>
        <topology evidence="1">Multi-pass membrane protein</topology>
    </subcellularLocation>
</comment>